<dbReference type="Proteomes" id="UP000789901">
    <property type="component" value="Unassembled WGS sequence"/>
</dbReference>
<evidence type="ECO:0000313" key="3">
    <source>
        <dbReference type="Proteomes" id="UP000789901"/>
    </source>
</evidence>
<keyword evidence="1" id="KW-0812">Transmembrane</keyword>
<evidence type="ECO:0000256" key="1">
    <source>
        <dbReference type="SAM" id="Phobius"/>
    </source>
</evidence>
<name>A0ABM8VYR1_GIGMA</name>
<dbReference type="EMBL" id="CAJVQB010000299">
    <property type="protein sequence ID" value="CAG8480666.1"/>
    <property type="molecule type" value="Genomic_DNA"/>
</dbReference>
<keyword evidence="1" id="KW-1133">Transmembrane helix</keyword>
<keyword evidence="3" id="KW-1185">Reference proteome</keyword>
<proteinExistence type="predicted"/>
<gene>
    <name evidence="2" type="ORF">GMARGA_LOCUS1223</name>
</gene>
<sequence>MSCTSITLGVVSGIILPICIALIFYYRRHAKQAYQNQNPAAMTTQSEQISTQNFANGANKNMLNNQWNPNSGTSA</sequence>
<feature type="transmembrane region" description="Helical" evidence="1">
    <location>
        <begin position="6"/>
        <end position="26"/>
    </location>
</feature>
<evidence type="ECO:0000313" key="2">
    <source>
        <dbReference type="EMBL" id="CAG8480666.1"/>
    </source>
</evidence>
<protein>
    <submittedName>
        <fullName evidence="2">24787_t:CDS:1</fullName>
    </submittedName>
</protein>
<comment type="caution">
    <text evidence="2">The sequence shown here is derived from an EMBL/GenBank/DDBJ whole genome shotgun (WGS) entry which is preliminary data.</text>
</comment>
<keyword evidence="1" id="KW-0472">Membrane</keyword>
<reference evidence="2 3" key="1">
    <citation type="submission" date="2021-06" db="EMBL/GenBank/DDBJ databases">
        <authorList>
            <person name="Kallberg Y."/>
            <person name="Tangrot J."/>
            <person name="Rosling A."/>
        </authorList>
    </citation>
    <scope>NUCLEOTIDE SEQUENCE [LARGE SCALE GENOMIC DNA]</scope>
    <source>
        <strain evidence="2 3">120-4 pot B 10/14</strain>
    </source>
</reference>
<accession>A0ABM8VYR1</accession>
<organism evidence="2 3">
    <name type="scientific">Gigaspora margarita</name>
    <dbReference type="NCBI Taxonomy" id="4874"/>
    <lineage>
        <taxon>Eukaryota</taxon>
        <taxon>Fungi</taxon>
        <taxon>Fungi incertae sedis</taxon>
        <taxon>Mucoromycota</taxon>
        <taxon>Glomeromycotina</taxon>
        <taxon>Glomeromycetes</taxon>
        <taxon>Diversisporales</taxon>
        <taxon>Gigasporaceae</taxon>
        <taxon>Gigaspora</taxon>
    </lineage>
</organism>